<reference evidence="1 2" key="1">
    <citation type="journal article" date="2024" name="Plant Biotechnol. J.">
        <title>Genome and CRISPR/Cas9 system of a widespread forest tree (Populus alba) in the world.</title>
        <authorList>
            <person name="Liu Y.J."/>
            <person name="Jiang P.F."/>
            <person name="Han X.M."/>
            <person name="Li X.Y."/>
            <person name="Wang H.M."/>
            <person name="Wang Y.J."/>
            <person name="Wang X.X."/>
            <person name="Zeng Q.Y."/>
        </authorList>
    </citation>
    <scope>NUCLEOTIDE SEQUENCE [LARGE SCALE GENOMIC DNA]</scope>
    <source>
        <strain evidence="2">cv. PAL-ZL1</strain>
    </source>
</reference>
<proteinExistence type="predicted"/>
<gene>
    <name evidence="1" type="ORF">D5086_019561</name>
</gene>
<sequence>MATTCDSSYDRISELKAFDDTKAGVKGLVDAGITKVPRIFHHLRDDRDNTSLVAAEGKFRIPMIDLEDVHKGPPQRKEIVDRVRNASETWGFFEVVNHGIPVDVLEEMKDGVGYNSNFDLFSSPSANWRDTFSCVMAPISPRPEELPAAFRDIMMEYSNKVCKLATVLFELLSEALGLKSDHLKEMDCVKGQALLSHYYPACPEPELAMGTTKHSDPDFLTILLQDDIGGLQIFHQNHWIDVPPVHGALVVNIGDLLQASTG</sequence>
<dbReference type="EMBL" id="RCHU02000010">
    <property type="protein sequence ID" value="KAL3578057.1"/>
    <property type="molecule type" value="Genomic_DNA"/>
</dbReference>
<accession>A0ACC4BI52</accession>
<keyword evidence="2" id="KW-1185">Reference proteome</keyword>
<evidence type="ECO:0000313" key="2">
    <source>
        <dbReference type="Proteomes" id="UP000309997"/>
    </source>
</evidence>
<protein>
    <submittedName>
        <fullName evidence="1">Uncharacterized protein</fullName>
    </submittedName>
</protein>
<dbReference type="Proteomes" id="UP000309997">
    <property type="component" value="Unassembled WGS sequence"/>
</dbReference>
<comment type="caution">
    <text evidence="1">The sequence shown here is derived from an EMBL/GenBank/DDBJ whole genome shotgun (WGS) entry which is preliminary data.</text>
</comment>
<evidence type="ECO:0000313" key="1">
    <source>
        <dbReference type="EMBL" id="KAL3578057.1"/>
    </source>
</evidence>
<organism evidence="1 2">
    <name type="scientific">Populus alba</name>
    <name type="common">White poplar</name>
    <dbReference type="NCBI Taxonomy" id="43335"/>
    <lineage>
        <taxon>Eukaryota</taxon>
        <taxon>Viridiplantae</taxon>
        <taxon>Streptophyta</taxon>
        <taxon>Embryophyta</taxon>
        <taxon>Tracheophyta</taxon>
        <taxon>Spermatophyta</taxon>
        <taxon>Magnoliopsida</taxon>
        <taxon>eudicotyledons</taxon>
        <taxon>Gunneridae</taxon>
        <taxon>Pentapetalae</taxon>
        <taxon>rosids</taxon>
        <taxon>fabids</taxon>
        <taxon>Malpighiales</taxon>
        <taxon>Salicaceae</taxon>
        <taxon>Saliceae</taxon>
        <taxon>Populus</taxon>
    </lineage>
</organism>
<name>A0ACC4BI52_POPAL</name>